<protein>
    <submittedName>
        <fullName evidence="3">Diguanylate cyclase (GGDEF) domain-containing protein</fullName>
    </submittedName>
</protein>
<feature type="transmembrane region" description="Helical" evidence="1">
    <location>
        <begin position="209"/>
        <end position="228"/>
    </location>
</feature>
<keyword evidence="4" id="KW-1185">Reference proteome</keyword>
<feature type="transmembrane region" description="Helical" evidence="1">
    <location>
        <begin position="341"/>
        <end position="360"/>
    </location>
</feature>
<dbReference type="NCBIfam" id="TIGR00254">
    <property type="entry name" value="GGDEF"/>
    <property type="match status" value="1"/>
</dbReference>
<feature type="transmembrane region" description="Helical" evidence="1">
    <location>
        <begin position="273"/>
        <end position="296"/>
    </location>
</feature>
<proteinExistence type="predicted"/>
<feature type="transmembrane region" description="Helical" evidence="1">
    <location>
        <begin position="372"/>
        <end position="390"/>
    </location>
</feature>
<feature type="transmembrane region" description="Helical" evidence="1">
    <location>
        <begin position="248"/>
        <end position="266"/>
    </location>
</feature>
<feature type="domain" description="GGDEF" evidence="2">
    <location>
        <begin position="440"/>
        <end position="576"/>
    </location>
</feature>
<feature type="transmembrane region" description="Helical" evidence="1">
    <location>
        <begin position="182"/>
        <end position="202"/>
    </location>
</feature>
<dbReference type="GO" id="GO:0052621">
    <property type="term" value="F:diguanylate cyclase activity"/>
    <property type="evidence" value="ECO:0007669"/>
    <property type="project" value="TreeGrafter"/>
</dbReference>
<evidence type="ECO:0000259" key="2">
    <source>
        <dbReference type="PROSITE" id="PS50887"/>
    </source>
</evidence>
<evidence type="ECO:0000313" key="4">
    <source>
        <dbReference type="Proteomes" id="UP000199228"/>
    </source>
</evidence>
<dbReference type="PROSITE" id="PS50887">
    <property type="entry name" value="GGDEF"/>
    <property type="match status" value="1"/>
</dbReference>
<dbReference type="AlphaFoldDB" id="A0A1G6C746"/>
<dbReference type="GO" id="GO:1902201">
    <property type="term" value="P:negative regulation of bacterial-type flagellum-dependent cell motility"/>
    <property type="evidence" value="ECO:0007669"/>
    <property type="project" value="TreeGrafter"/>
</dbReference>
<organism evidence="3 4">
    <name type="scientific">Eubacterium oxidoreducens</name>
    <dbReference type="NCBI Taxonomy" id="1732"/>
    <lineage>
        <taxon>Bacteria</taxon>
        <taxon>Bacillati</taxon>
        <taxon>Bacillota</taxon>
        <taxon>Clostridia</taxon>
        <taxon>Eubacteriales</taxon>
        <taxon>Eubacteriaceae</taxon>
        <taxon>Eubacterium</taxon>
    </lineage>
</organism>
<dbReference type="GO" id="GO:0043709">
    <property type="term" value="P:cell adhesion involved in single-species biofilm formation"/>
    <property type="evidence" value="ECO:0007669"/>
    <property type="project" value="TreeGrafter"/>
</dbReference>
<keyword evidence="1" id="KW-1133">Transmembrane helix</keyword>
<reference evidence="3 4" key="1">
    <citation type="submission" date="2016-10" db="EMBL/GenBank/DDBJ databases">
        <authorList>
            <person name="de Groot N.N."/>
        </authorList>
    </citation>
    <scope>NUCLEOTIDE SEQUENCE [LARGE SCALE GENOMIC DNA]</scope>
    <source>
        <strain evidence="3 4">DSM 3217</strain>
    </source>
</reference>
<dbReference type="EMBL" id="FMXR01000016">
    <property type="protein sequence ID" value="SDB28674.1"/>
    <property type="molecule type" value="Genomic_DNA"/>
</dbReference>
<gene>
    <name evidence="3" type="ORF">SAMN02910417_02136</name>
</gene>
<evidence type="ECO:0000256" key="1">
    <source>
        <dbReference type="SAM" id="Phobius"/>
    </source>
</evidence>
<dbReference type="PANTHER" id="PTHR45138">
    <property type="entry name" value="REGULATORY COMPONENTS OF SENSORY TRANSDUCTION SYSTEM"/>
    <property type="match status" value="1"/>
</dbReference>
<dbReference type="CDD" id="cd01949">
    <property type="entry name" value="GGDEF"/>
    <property type="match status" value="1"/>
</dbReference>
<dbReference type="InterPro" id="IPR029787">
    <property type="entry name" value="Nucleotide_cyclase"/>
</dbReference>
<dbReference type="InterPro" id="IPR043128">
    <property type="entry name" value="Rev_trsase/Diguanyl_cyclase"/>
</dbReference>
<dbReference type="PANTHER" id="PTHR45138:SF9">
    <property type="entry name" value="DIGUANYLATE CYCLASE DGCM-RELATED"/>
    <property type="match status" value="1"/>
</dbReference>
<dbReference type="InterPro" id="IPR000160">
    <property type="entry name" value="GGDEF_dom"/>
</dbReference>
<dbReference type="SUPFAM" id="SSF55073">
    <property type="entry name" value="Nucleotide cyclase"/>
    <property type="match status" value="1"/>
</dbReference>
<dbReference type="Proteomes" id="UP000199228">
    <property type="component" value="Unassembled WGS sequence"/>
</dbReference>
<sequence>MGNEKKHSLNSVLYNIIFVVVVLLFIVIGIAVVKGNYIDRVEVESIEYSNGWTTEDGNEMSMNDAWTVWEDGADTYTLSKVLPISYKSESACLNFRSKNCDFKIYIDGDEIYQYEQKGPKIVGKSCGTIFHSVELYDSYKGETITFVVDASYHDDSCFINSLSIEPALTYNIAYMRSHVMEFIIGIAIFIIGVMLIILSVVMKRAKYEPYLTLSLGVLALVLGFWTAIETVFAQMIFGRTALMHYLDFLMLMLLPITSIVFVNAYVLTKRPKLVSIVSFSVLAEMVGLTLTTITGIADYHELLKIIHAVIILAAVFIAWMILKNHKELRERRIRTIEHYGIYLGVIILVGTAIVEIVKYNNSNIQTSDSAHIVRWGAFFFILIVSFSTTAKVMREMRLAKEAETIQKMAYTDALTGMKNRTAYRRDEAEYERQVQSGQIDQIIIAIVDLNNLKTINDTLGHHWGDIAIKKAAEIIEHAVEDKGSAYRIGGDEFAIFLYHPTQSVEEIWKECQKEMRDQEILYNAIPEKEFELSMAYGAVVYDRESSGSLERMEQVADDHMYEMKRKMKEKIRTGIN</sequence>
<dbReference type="SMART" id="SM00267">
    <property type="entry name" value="GGDEF"/>
    <property type="match status" value="1"/>
</dbReference>
<dbReference type="OrthoDB" id="9807794at2"/>
<accession>A0A1G6C746</accession>
<feature type="transmembrane region" description="Helical" evidence="1">
    <location>
        <begin position="302"/>
        <end position="321"/>
    </location>
</feature>
<feature type="transmembrane region" description="Helical" evidence="1">
    <location>
        <begin position="12"/>
        <end position="33"/>
    </location>
</feature>
<keyword evidence="1" id="KW-0812">Transmembrane</keyword>
<dbReference type="GO" id="GO:0005886">
    <property type="term" value="C:plasma membrane"/>
    <property type="evidence" value="ECO:0007669"/>
    <property type="project" value="TreeGrafter"/>
</dbReference>
<keyword evidence="1" id="KW-0472">Membrane</keyword>
<dbReference type="Gene3D" id="3.30.70.270">
    <property type="match status" value="1"/>
</dbReference>
<dbReference type="RefSeq" id="WP_090174348.1">
    <property type="nucleotide sequence ID" value="NZ_FMXR01000016.1"/>
</dbReference>
<dbReference type="STRING" id="1732.SAMN02910417_02136"/>
<name>A0A1G6C746_EUBOX</name>
<dbReference type="InterPro" id="IPR050469">
    <property type="entry name" value="Diguanylate_Cyclase"/>
</dbReference>
<evidence type="ECO:0000313" key="3">
    <source>
        <dbReference type="EMBL" id="SDB28674.1"/>
    </source>
</evidence>
<dbReference type="Pfam" id="PF00990">
    <property type="entry name" value="GGDEF"/>
    <property type="match status" value="1"/>
</dbReference>